<dbReference type="AlphaFoldDB" id="E0RT02"/>
<dbReference type="PANTHER" id="PTHR30189:SF1">
    <property type="entry name" value="LPS-ASSEMBLY PROTEIN LPTD"/>
    <property type="match status" value="1"/>
</dbReference>
<dbReference type="GO" id="GO:0009279">
    <property type="term" value="C:cell outer membrane"/>
    <property type="evidence" value="ECO:0007669"/>
    <property type="project" value="TreeGrafter"/>
</dbReference>
<evidence type="ECO:0000256" key="2">
    <source>
        <dbReference type="SAM" id="SignalP"/>
    </source>
</evidence>
<evidence type="ECO:0008006" key="5">
    <source>
        <dbReference type="Google" id="ProtNLM"/>
    </source>
</evidence>
<feature type="signal peptide" evidence="2">
    <location>
        <begin position="1"/>
        <end position="26"/>
    </location>
</feature>
<dbReference type="PaxDb" id="665571-STHERM_c11980"/>
<evidence type="ECO:0000313" key="4">
    <source>
        <dbReference type="Proteomes" id="UP000001296"/>
    </source>
</evidence>
<accession>E0RT02</accession>
<dbReference type="HOGENOM" id="CLU_280171_0_0_12"/>
<dbReference type="KEGG" id="sta:STHERM_c11980"/>
<reference evidence="3 4" key="2">
    <citation type="journal article" date="2010" name="J. Bacteriol.">
        <title>Genome sequence of the polysaccharide-degrading, thermophilic anaerobe Spirochaeta thermophila DSM 6192.</title>
        <authorList>
            <person name="Angelov A."/>
            <person name="Liebl S."/>
            <person name="Ballschmiter M."/>
            <person name="Bomeke M."/>
            <person name="Lehmann R."/>
            <person name="Liesegang H."/>
            <person name="Daniel R."/>
            <person name="Liebl W."/>
        </authorList>
    </citation>
    <scope>NUCLEOTIDE SEQUENCE [LARGE SCALE GENOMIC DNA]</scope>
    <source>
        <strain evidence="4">ATCC 49972 / DSM 6192 / RI 19.B1</strain>
    </source>
</reference>
<gene>
    <name evidence="3" type="ordered locus">STHERM_c11980</name>
</gene>
<dbReference type="GO" id="GO:1990351">
    <property type="term" value="C:transporter complex"/>
    <property type="evidence" value="ECO:0007669"/>
    <property type="project" value="TreeGrafter"/>
</dbReference>
<dbReference type="EMBL" id="CP001698">
    <property type="protein sequence ID" value="ADN02139.1"/>
    <property type="molecule type" value="Genomic_DNA"/>
</dbReference>
<dbReference type="InterPro" id="IPR050218">
    <property type="entry name" value="LptD"/>
</dbReference>
<dbReference type="RefSeq" id="WP_013313980.1">
    <property type="nucleotide sequence ID" value="NC_014484.1"/>
</dbReference>
<organism evidence="3 4">
    <name type="scientific">Winmispira thermophila (strain ATCC 49972 / DSM 6192 / RI 19.B1)</name>
    <name type="common">Spirochaeta thermophila</name>
    <dbReference type="NCBI Taxonomy" id="665571"/>
    <lineage>
        <taxon>Bacteria</taxon>
        <taxon>Pseudomonadati</taxon>
        <taxon>Spirochaetota</taxon>
        <taxon>Spirochaetia</taxon>
        <taxon>Winmispirales</taxon>
        <taxon>Winmispiraceae</taxon>
        <taxon>Winmispira</taxon>
    </lineage>
</organism>
<dbReference type="Proteomes" id="UP000001296">
    <property type="component" value="Chromosome"/>
</dbReference>
<feature type="region of interest" description="Disordered" evidence="1">
    <location>
        <begin position="590"/>
        <end position="625"/>
    </location>
</feature>
<evidence type="ECO:0000313" key="3">
    <source>
        <dbReference type="EMBL" id="ADN02139.1"/>
    </source>
</evidence>
<sequence length="1122" mass="126168">MRERRVPERRALLFVLCSMVLTSLPAQETTPPTPPPPVVQSPETDSQESAGEPDDLLTRTIIQDIMTASFFELAAWCRRLGLPATGDRETLKARLFSHYGITPPETPPPAGRRITLSSARIARYTTLTEVDEEYVELGGGVVLEFSDDQGEHTIMADLVVYNAALKTLSAYGNVGYVKRRAGEEVERFSGDFLLVKVEDASGLFLSGTFSQEKKIEDEPLTFGTTADEAFRYIVGEDEAVISRDVSISSSRGDPPYYQLAASRLWLFGQSDWAVEHAVLKVGEIPVLYIPFFFYAGDELVFHPVFGIDERRGTFLQTTTYVVGHKPLSTEGAFSFMAPSEDQSFKYVRHGLFIHRIPVAPLGDQEADSEEEADSREDRLKLMLDYYTGLGLFAGMEGNWKSLGPLSGLDLQIAMARSRTLFPSGDGYTPYTLEGGEVVSRWDESHFGSAELPLRYRLFSEGGLKIPRGSLSWKITALSDPYVAPDFLDRKEDIAWKQVFGFSDGTDEDAAPSEETSISWLLRGSVSPGLSLGTLFRWTSVSLSNTLLWGVKSRSDVPSTSPERTYFYPTTLVFPSLSLSFSGTLLSYPGGGRAGETSPELPEGFLPPWETDESEETSEGPPEGPFGQYLLPPLFDDLSLSSSLTPLRLSSAYAMTPQWVSTYYYPSDIDSPEDVELSSPSYGKHNLRFTDTFTNTATFYDGFGQLSAQTTFSVNRYYPVRLDDEMSDDTWEGIRDPILRQNDLYLEQRVQAVTKPFLLFLPLKDSSISYTIRARIVDEEVIDISPDGLPRYDYHFVEWEDDYIKEHKVQSSIVLSVLGTRHTLSASYVLPPLDEEVSFGLSNTMGPWTQTTALNYQRGDGDSWEFESLSFTQKLSFLENNVQFTENLKLVPDEDDASRIRPEQHVLTAKLYPLTLQATWLHTYPYTFGGYGVGWIKEDEKEFLLSKVSARLGYTTPDTYLWKNRMGIRATTSSTYTITPIRVTDSRWDLSFGLSFFIQEFVEVSLSSVSVNRAAYRYIPGLPEKVGLEWVNPLVDIARSFNFFSVDDREEALFKLQSLDLSVTHHLSDWYLSFSYSGEPATRTTDAGILETYWDSSFSLTLAWKPIPEIETSLDYEDEAFRF</sequence>
<dbReference type="PANTHER" id="PTHR30189">
    <property type="entry name" value="LPS-ASSEMBLY PROTEIN"/>
    <property type="match status" value="1"/>
</dbReference>
<evidence type="ECO:0000256" key="1">
    <source>
        <dbReference type="SAM" id="MobiDB-lite"/>
    </source>
</evidence>
<name>E0RT02_WINT6</name>
<dbReference type="eggNOG" id="COG1452">
    <property type="taxonomic scope" value="Bacteria"/>
</dbReference>
<proteinExistence type="predicted"/>
<protein>
    <recommendedName>
        <fullName evidence="5">SAP domain-containing protein</fullName>
    </recommendedName>
</protein>
<keyword evidence="2" id="KW-0732">Signal</keyword>
<feature type="region of interest" description="Disordered" evidence="1">
    <location>
        <begin position="25"/>
        <end position="52"/>
    </location>
</feature>
<reference key="1">
    <citation type="submission" date="2009-08" db="EMBL/GenBank/DDBJ databases">
        <title>The genome sequence of Spirochaeta thermophila DSM6192.</title>
        <authorList>
            <person name="Angelov A."/>
            <person name="Mientus M."/>
            <person name="Wittenberg S."/>
            <person name="Lehmann R."/>
            <person name="Liesegang H."/>
            <person name="Daniel R."/>
            <person name="Liebl W."/>
        </authorList>
    </citation>
    <scope>NUCLEOTIDE SEQUENCE</scope>
    <source>
        <strain>DSM 6192</strain>
    </source>
</reference>
<feature type="chain" id="PRO_5003139734" description="SAP domain-containing protein" evidence="2">
    <location>
        <begin position="27"/>
        <end position="1122"/>
    </location>
</feature>